<feature type="region of interest" description="Disordered" evidence="1">
    <location>
        <begin position="1"/>
        <end position="53"/>
    </location>
</feature>
<feature type="compositionally biased region" description="Polar residues" evidence="1">
    <location>
        <begin position="385"/>
        <end position="395"/>
    </location>
</feature>
<protein>
    <submittedName>
        <fullName evidence="2">Uncharacterized protein</fullName>
    </submittedName>
</protein>
<feature type="compositionally biased region" description="Low complexity" evidence="1">
    <location>
        <begin position="14"/>
        <end position="32"/>
    </location>
</feature>
<dbReference type="Proteomes" id="UP001292079">
    <property type="component" value="Unassembled WGS sequence"/>
</dbReference>
<accession>A0AAE1Z4S0</accession>
<comment type="caution">
    <text evidence="2">The sequence shown here is derived from an EMBL/GenBank/DDBJ whole genome shotgun (WGS) entry which is preliminary data.</text>
</comment>
<keyword evidence="3" id="KW-1185">Reference proteome</keyword>
<name>A0AAE1Z4S0_SCHME</name>
<evidence type="ECO:0000313" key="2">
    <source>
        <dbReference type="EMBL" id="KAK4467237.1"/>
    </source>
</evidence>
<feature type="compositionally biased region" description="Basic residues" evidence="1">
    <location>
        <begin position="1"/>
        <end position="10"/>
    </location>
</feature>
<feature type="compositionally biased region" description="Basic and acidic residues" evidence="1">
    <location>
        <begin position="397"/>
        <end position="410"/>
    </location>
</feature>
<reference evidence="2" key="1">
    <citation type="submission" date="2022-04" db="EMBL/GenBank/DDBJ databases">
        <authorList>
            <person name="Xu L."/>
            <person name="Lv Z."/>
        </authorList>
    </citation>
    <scope>NUCLEOTIDE SEQUENCE</scope>
    <source>
        <strain evidence="2">LV_2022a</strain>
    </source>
</reference>
<reference evidence="2" key="2">
    <citation type="journal article" date="2023" name="Infect Dis Poverty">
        <title>Chromosome-scale genome of the human blood fluke Schistosoma mekongi and its implications for public health.</title>
        <authorList>
            <person name="Zhou M."/>
            <person name="Xu L."/>
            <person name="Xu D."/>
            <person name="Chen W."/>
            <person name="Khan J."/>
            <person name="Hu Y."/>
            <person name="Huang H."/>
            <person name="Wei H."/>
            <person name="Zhang Y."/>
            <person name="Chusongsang P."/>
            <person name="Tanasarnprasert K."/>
            <person name="Hu X."/>
            <person name="Limpanont Y."/>
            <person name="Lv Z."/>
        </authorList>
    </citation>
    <scope>NUCLEOTIDE SEQUENCE</scope>
    <source>
        <strain evidence="2">LV_2022a</strain>
    </source>
</reference>
<feature type="region of interest" description="Disordered" evidence="1">
    <location>
        <begin position="244"/>
        <end position="305"/>
    </location>
</feature>
<dbReference type="AlphaFoldDB" id="A0AAE1Z4S0"/>
<dbReference type="EMBL" id="JALJAT010000845">
    <property type="protein sequence ID" value="KAK4467237.1"/>
    <property type="molecule type" value="Genomic_DNA"/>
</dbReference>
<sequence>MTRVKAKRSKLNTSSPKPSDIPSTSSSLLNSSGTQTNCSKTKRPVFNSPSPAHSEASVNEALITNQQLADSCIPLVKVVDIADQNTDIASYKMKVDDIKSTLTKMQNVLQDLAPLSYLFGKHNYIDIEEVKQAEIFLDFISTEVVKRISSLHKAIVYNIPENPSLNKVKITLLKASGMSHVLCECKRLRKKDWQSSCPILFYFRYTQDSAKFIKSVSRIRTGSEYKNVLIVADKTALQRTARSRHNATTPNLNEPKHKLVNQNNSGKASPTVACGERNMPSELSTTPTKLKTGGPHDLNELTSSPGVNQHTMVLETEMAADLIDLDITPLKITTDSHSKVMREKTLCTAKHLRTAKTKKEPKHWSNNSYKYLHTMSRPSPLGSINEPQTNSTNRTKISRDLNRLDNKSNDKPQNARLTKSLPSKLKINTQCGNKRFLSSHPHVKSRAPNTHQYALSLSNPSPYAYSDRVSGPTLPPHYYDYNHAHGGLLGHPPLYAYRQRTAMLPNSNCFEHPNISDYYNNFFGIRQSLVPLAIQLAQTLAQTVRLPFQTNI</sequence>
<feature type="region of interest" description="Disordered" evidence="1">
    <location>
        <begin position="379"/>
        <end position="424"/>
    </location>
</feature>
<feature type="compositionally biased region" description="Polar residues" evidence="1">
    <location>
        <begin position="411"/>
        <end position="424"/>
    </location>
</feature>
<organism evidence="2 3">
    <name type="scientific">Schistosoma mekongi</name>
    <name type="common">Parasitic worm</name>
    <dbReference type="NCBI Taxonomy" id="38744"/>
    <lineage>
        <taxon>Eukaryota</taxon>
        <taxon>Metazoa</taxon>
        <taxon>Spiralia</taxon>
        <taxon>Lophotrochozoa</taxon>
        <taxon>Platyhelminthes</taxon>
        <taxon>Trematoda</taxon>
        <taxon>Digenea</taxon>
        <taxon>Strigeidida</taxon>
        <taxon>Schistosomatoidea</taxon>
        <taxon>Schistosomatidae</taxon>
        <taxon>Schistosoma</taxon>
    </lineage>
</organism>
<gene>
    <name evidence="2" type="ORF">MN116_000342</name>
</gene>
<evidence type="ECO:0000313" key="3">
    <source>
        <dbReference type="Proteomes" id="UP001292079"/>
    </source>
</evidence>
<evidence type="ECO:0000256" key="1">
    <source>
        <dbReference type="SAM" id="MobiDB-lite"/>
    </source>
</evidence>
<proteinExistence type="predicted"/>